<organism evidence="14 15">
    <name type="scientific">Loktanella gaetbuli</name>
    <dbReference type="NCBI Taxonomy" id="2881335"/>
    <lineage>
        <taxon>Bacteria</taxon>
        <taxon>Pseudomonadati</taxon>
        <taxon>Pseudomonadota</taxon>
        <taxon>Alphaproteobacteria</taxon>
        <taxon>Rhodobacterales</taxon>
        <taxon>Roseobacteraceae</taxon>
        <taxon>Loktanella</taxon>
    </lineage>
</organism>
<dbReference type="InterPro" id="IPR035907">
    <property type="entry name" value="Hppk_sf"/>
</dbReference>
<dbReference type="PANTHER" id="PTHR43071:SF1">
    <property type="entry name" value="2-AMINO-4-HYDROXY-6-HYDROXYMETHYLDIHYDROPTERIDINE PYROPHOSPHOKINASE"/>
    <property type="match status" value="1"/>
</dbReference>
<evidence type="ECO:0000256" key="3">
    <source>
        <dbReference type="ARBA" id="ARBA00013253"/>
    </source>
</evidence>
<dbReference type="EC" id="2.7.6.3" evidence="3"/>
<feature type="domain" description="7,8-dihydro-6-hydroxymethylpterin-pyrophosphokinase" evidence="13">
    <location>
        <begin position="97"/>
        <end position="108"/>
    </location>
</feature>
<proteinExistence type="inferred from homology"/>
<dbReference type="Gene3D" id="3.30.70.560">
    <property type="entry name" value="7,8-Dihydro-6-hydroxymethylpterin-pyrophosphokinase HPPK"/>
    <property type="match status" value="1"/>
</dbReference>
<keyword evidence="15" id="KW-1185">Reference proteome</keyword>
<sequence length="196" mass="21269">MTAPSRIALVALGGNGSDASSERQQAVSIAARAVAVALEGGPDVRLSALYDTDAYPVGIGSDFTNAAMAVPTLLEPEDILARLHEIEADAGRIRQKRWGPRPIDLDLIGLGDLILPCVTTQSAWRNISLEDQQERWPAELILPHPRVQDRGFVLIPLCDVAPDWVHPVLGKSVRQMCAELPADQRKGVVRSDRQEA</sequence>
<evidence type="ECO:0000256" key="8">
    <source>
        <dbReference type="ARBA" id="ARBA00022840"/>
    </source>
</evidence>
<dbReference type="InterPro" id="IPR000550">
    <property type="entry name" value="Hppk"/>
</dbReference>
<dbReference type="Pfam" id="PF01288">
    <property type="entry name" value="HPPK"/>
    <property type="match status" value="1"/>
</dbReference>
<gene>
    <name evidence="14" type="primary">folK</name>
    <name evidence="14" type="ORF">LGQ03_06660</name>
</gene>
<dbReference type="SUPFAM" id="SSF55083">
    <property type="entry name" value="6-hydroxymethyl-7,8-dihydropterin pyrophosphokinase, HPPK"/>
    <property type="match status" value="1"/>
</dbReference>
<evidence type="ECO:0000256" key="10">
    <source>
        <dbReference type="ARBA" id="ARBA00029409"/>
    </source>
</evidence>
<evidence type="ECO:0000256" key="11">
    <source>
        <dbReference type="ARBA" id="ARBA00029766"/>
    </source>
</evidence>
<dbReference type="CDD" id="cd00483">
    <property type="entry name" value="HPPK"/>
    <property type="match status" value="1"/>
</dbReference>
<comment type="function">
    <text evidence="10">Catalyzes the transfer of pyrophosphate from adenosine triphosphate (ATP) to 6-hydroxymethyl-7,8-dihydropterin, an enzymatic step in folate biosynthesis pathway.</text>
</comment>
<comment type="caution">
    <text evidence="14">The sequence shown here is derived from an EMBL/GenBank/DDBJ whole genome shotgun (WGS) entry which is preliminary data.</text>
</comment>
<keyword evidence="8" id="KW-0067">ATP-binding</keyword>
<dbReference type="Proteomes" id="UP001138961">
    <property type="component" value="Unassembled WGS sequence"/>
</dbReference>
<dbReference type="NCBIfam" id="TIGR01498">
    <property type="entry name" value="folK"/>
    <property type="match status" value="1"/>
</dbReference>
<evidence type="ECO:0000256" key="1">
    <source>
        <dbReference type="ARBA" id="ARBA00005051"/>
    </source>
</evidence>
<reference evidence="14" key="1">
    <citation type="submission" date="2021-10" db="EMBL/GenBank/DDBJ databases">
        <title>Loktanella gaetbuli sp. nov., isolated from a tidal flat.</title>
        <authorList>
            <person name="Park S."/>
            <person name="Yoon J.-H."/>
        </authorList>
    </citation>
    <scope>NUCLEOTIDE SEQUENCE</scope>
    <source>
        <strain evidence="14">TSTF-M6</strain>
    </source>
</reference>
<accession>A0ABS8BTS9</accession>
<keyword evidence="5 14" id="KW-0808">Transferase</keyword>
<dbReference type="PROSITE" id="PS00794">
    <property type="entry name" value="HPPK"/>
    <property type="match status" value="1"/>
</dbReference>
<keyword evidence="6" id="KW-0547">Nucleotide-binding</keyword>
<comment type="similarity">
    <text evidence="2">Belongs to the HPPK family.</text>
</comment>
<name>A0ABS8BTS9_9RHOB</name>
<dbReference type="GO" id="GO:0003848">
    <property type="term" value="F:2-amino-4-hydroxy-6-hydroxymethyldihydropteridine diphosphokinase activity"/>
    <property type="evidence" value="ECO:0007669"/>
    <property type="project" value="UniProtKB-EC"/>
</dbReference>
<comment type="pathway">
    <text evidence="1">Cofactor biosynthesis; tetrahydrofolate biosynthesis; 2-amino-4-hydroxy-6-hydroxymethyl-7,8-dihydropteridine diphosphate from 7,8-dihydroneopterin triphosphate: step 4/4.</text>
</comment>
<evidence type="ECO:0000256" key="9">
    <source>
        <dbReference type="ARBA" id="ARBA00022909"/>
    </source>
</evidence>
<evidence type="ECO:0000256" key="6">
    <source>
        <dbReference type="ARBA" id="ARBA00022741"/>
    </source>
</evidence>
<dbReference type="PANTHER" id="PTHR43071">
    <property type="entry name" value="2-AMINO-4-HYDROXY-6-HYDROXYMETHYLDIHYDROPTERIDINE PYROPHOSPHOKINASE"/>
    <property type="match status" value="1"/>
</dbReference>
<evidence type="ECO:0000256" key="5">
    <source>
        <dbReference type="ARBA" id="ARBA00022679"/>
    </source>
</evidence>
<protein>
    <recommendedName>
        <fullName evidence="4">2-amino-4-hydroxy-6-hydroxymethyldihydropteridine pyrophosphokinase</fullName>
        <ecNumber evidence="3">2.7.6.3</ecNumber>
    </recommendedName>
    <alternativeName>
        <fullName evidence="11">6-hydroxymethyl-7,8-dihydropterin pyrophosphokinase</fullName>
    </alternativeName>
    <alternativeName>
        <fullName evidence="12">7,8-dihydro-6-hydroxymethylpterin-pyrophosphokinase</fullName>
    </alternativeName>
</protein>
<keyword evidence="7" id="KW-0418">Kinase</keyword>
<dbReference type="EMBL" id="JAJATZ010000003">
    <property type="protein sequence ID" value="MCB5198916.1"/>
    <property type="molecule type" value="Genomic_DNA"/>
</dbReference>
<evidence type="ECO:0000256" key="12">
    <source>
        <dbReference type="ARBA" id="ARBA00033413"/>
    </source>
</evidence>
<keyword evidence="9" id="KW-0289">Folate biosynthesis</keyword>
<dbReference type="RefSeq" id="WP_226747770.1">
    <property type="nucleotide sequence ID" value="NZ_JAJATZ010000003.1"/>
</dbReference>
<evidence type="ECO:0000256" key="7">
    <source>
        <dbReference type="ARBA" id="ARBA00022777"/>
    </source>
</evidence>
<evidence type="ECO:0000259" key="13">
    <source>
        <dbReference type="PROSITE" id="PS00794"/>
    </source>
</evidence>
<evidence type="ECO:0000256" key="4">
    <source>
        <dbReference type="ARBA" id="ARBA00016218"/>
    </source>
</evidence>
<evidence type="ECO:0000256" key="2">
    <source>
        <dbReference type="ARBA" id="ARBA00005810"/>
    </source>
</evidence>
<evidence type="ECO:0000313" key="14">
    <source>
        <dbReference type="EMBL" id="MCB5198916.1"/>
    </source>
</evidence>
<evidence type="ECO:0000313" key="15">
    <source>
        <dbReference type="Proteomes" id="UP001138961"/>
    </source>
</evidence>